<dbReference type="InterPro" id="IPR043502">
    <property type="entry name" value="DNA/RNA_pol_sf"/>
</dbReference>
<protein>
    <submittedName>
        <fullName evidence="1">DUF5641 domain-containing protein</fullName>
    </submittedName>
</protein>
<proteinExistence type="predicted"/>
<evidence type="ECO:0000313" key="2">
    <source>
        <dbReference type="Proteomes" id="UP000076408"/>
    </source>
</evidence>
<name>A0A182YRZ7_ANOST</name>
<dbReference type="GO" id="GO:0071897">
    <property type="term" value="P:DNA biosynthetic process"/>
    <property type="evidence" value="ECO:0007669"/>
    <property type="project" value="UniProtKB-ARBA"/>
</dbReference>
<dbReference type="Proteomes" id="UP000076408">
    <property type="component" value="Unassembled WGS sequence"/>
</dbReference>
<dbReference type="Gene3D" id="3.30.420.10">
    <property type="entry name" value="Ribonuclease H-like superfamily/Ribonuclease H"/>
    <property type="match status" value="1"/>
</dbReference>
<evidence type="ECO:0000313" key="1">
    <source>
        <dbReference type="EnsemblMetazoa" id="ASTEI11233-PA"/>
    </source>
</evidence>
<dbReference type="AlphaFoldDB" id="A0A182YRZ7"/>
<dbReference type="InterPro" id="IPR043128">
    <property type="entry name" value="Rev_trsase/Diguanyl_cyclase"/>
</dbReference>
<dbReference type="GO" id="GO:0003676">
    <property type="term" value="F:nucleic acid binding"/>
    <property type="evidence" value="ECO:0007669"/>
    <property type="project" value="InterPro"/>
</dbReference>
<dbReference type="STRING" id="30069.A0A182YRZ7"/>
<dbReference type="InterPro" id="IPR036397">
    <property type="entry name" value="RNaseH_sf"/>
</dbReference>
<sequence>MLSALNATLKRMQQNGLRLNRSKCIFAATSLECLGHRIDRHGLHKSDRHIAAIRDAPKPSTPEELQLFLGAPHMGGVWERMVRSVKAAISTEVKNTPDDETFETILHDAEAMINSRPLTYVPIDPENLEAITPNHFLLGSSSGVKKQPTLPTNYRDGLRGNYTLTQHILDGMWRRWIKEYIPVITRQCKWFENVREIRPGDLVLIVEGTIRNHWKRGIVEDVITGSDGHVRQAWVRTATGTVRRPVVRLALLDIKTG</sequence>
<dbReference type="OMA" id="CEATINF"/>
<dbReference type="VEuPathDB" id="VectorBase:ASTE011128"/>
<dbReference type="VEuPathDB" id="VectorBase:ASTEI11233"/>
<dbReference type="PANTHER" id="PTHR47331:SF1">
    <property type="entry name" value="GAG-LIKE PROTEIN"/>
    <property type="match status" value="1"/>
</dbReference>
<dbReference type="VEuPathDB" id="VectorBase:ASTEI20_038418"/>
<dbReference type="InterPro" id="IPR040676">
    <property type="entry name" value="DUF5641"/>
</dbReference>
<dbReference type="Pfam" id="PF18701">
    <property type="entry name" value="DUF5641"/>
    <property type="match status" value="1"/>
</dbReference>
<organism evidence="1 2">
    <name type="scientific">Anopheles stephensi</name>
    <name type="common">Indo-Pakistan malaria mosquito</name>
    <dbReference type="NCBI Taxonomy" id="30069"/>
    <lineage>
        <taxon>Eukaryota</taxon>
        <taxon>Metazoa</taxon>
        <taxon>Ecdysozoa</taxon>
        <taxon>Arthropoda</taxon>
        <taxon>Hexapoda</taxon>
        <taxon>Insecta</taxon>
        <taxon>Pterygota</taxon>
        <taxon>Neoptera</taxon>
        <taxon>Endopterygota</taxon>
        <taxon>Diptera</taxon>
        <taxon>Nematocera</taxon>
        <taxon>Culicoidea</taxon>
        <taxon>Culicidae</taxon>
        <taxon>Anophelinae</taxon>
        <taxon>Anopheles</taxon>
    </lineage>
</organism>
<keyword evidence="2" id="KW-1185">Reference proteome</keyword>
<dbReference type="Gene3D" id="3.30.70.270">
    <property type="match status" value="1"/>
</dbReference>
<dbReference type="SUPFAM" id="SSF56672">
    <property type="entry name" value="DNA/RNA polymerases"/>
    <property type="match status" value="1"/>
</dbReference>
<reference evidence="1" key="2">
    <citation type="submission" date="2020-05" db="UniProtKB">
        <authorList>
            <consortium name="EnsemblMetazoa"/>
        </authorList>
    </citation>
    <scope>IDENTIFICATION</scope>
    <source>
        <strain evidence="1">Indian</strain>
    </source>
</reference>
<accession>A0A182YRZ7</accession>
<dbReference type="EnsemblMetazoa" id="ASTEI11233-RA">
    <property type="protein sequence ID" value="ASTEI11233-PA"/>
    <property type="gene ID" value="ASTEI11233"/>
</dbReference>
<reference evidence="2" key="1">
    <citation type="journal article" date="2014" name="Genome Biol.">
        <title>Genome analysis of a major urban malaria vector mosquito, Anopheles stephensi.</title>
        <authorList>
            <person name="Jiang X."/>
            <person name="Peery A."/>
            <person name="Hall A.B."/>
            <person name="Sharma A."/>
            <person name="Chen X.G."/>
            <person name="Waterhouse R.M."/>
            <person name="Komissarov A."/>
            <person name="Riehle M.M."/>
            <person name="Shouche Y."/>
            <person name="Sharakhova M.V."/>
            <person name="Lawson D."/>
            <person name="Pakpour N."/>
            <person name="Arensburger P."/>
            <person name="Davidson V.L."/>
            <person name="Eiglmeier K."/>
            <person name="Emrich S."/>
            <person name="George P."/>
            <person name="Kennedy R.C."/>
            <person name="Mane S.P."/>
            <person name="Maslen G."/>
            <person name="Oringanje C."/>
            <person name="Qi Y."/>
            <person name="Settlage R."/>
            <person name="Tojo M."/>
            <person name="Tubio J.M."/>
            <person name="Unger M.F."/>
            <person name="Wang B."/>
            <person name="Vernick K.D."/>
            <person name="Ribeiro J.M."/>
            <person name="James A.A."/>
            <person name="Michel K."/>
            <person name="Riehle M.A."/>
            <person name="Luckhart S."/>
            <person name="Sharakhov I.V."/>
            <person name="Tu Z."/>
        </authorList>
    </citation>
    <scope>NUCLEOTIDE SEQUENCE [LARGE SCALE GENOMIC DNA]</scope>
    <source>
        <strain evidence="2">Indian</strain>
    </source>
</reference>
<dbReference type="PANTHER" id="PTHR47331">
    <property type="entry name" value="PHD-TYPE DOMAIN-CONTAINING PROTEIN"/>
    <property type="match status" value="1"/>
</dbReference>